<evidence type="ECO:0000313" key="3">
    <source>
        <dbReference type="Proteomes" id="UP000605970"/>
    </source>
</evidence>
<reference evidence="2" key="1">
    <citation type="journal article" date="2020" name="Ecol. Evol.">
        <title>Genome structure and content of the rice root-knot nematode (Meloidogyne graminicola).</title>
        <authorList>
            <person name="Phan N.T."/>
            <person name="Danchin E.G.J."/>
            <person name="Klopp C."/>
            <person name="Perfus-Barbeoch L."/>
            <person name="Kozlowski D.K."/>
            <person name="Koutsovoulos G.D."/>
            <person name="Lopez-Roques C."/>
            <person name="Bouchez O."/>
            <person name="Zahm M."/>
            <person name="Besnard G."/>
            <person name="Bellafiore S."/>
        </authorList>
    </citation>
    <scope>NUCLEOTIDE SEQUENCE</scope>
    <source>
        <strain evidence="2">VN-18</strain>
    </source>
</reference>
<keyword evidence="3" id="KW-1185">Reference proteome</keyword>
<keyword evidence="1" id="KW-0812">Transmembrane</keyword>
<proteinExistence type="predicted"/>
<feature type="transmembrane region" description="Helical" evidence="1">
    <location>
        <begin position="158"/>
        <end position="180"/>
    </location>
</feature>
<name>A0A8S9ZTV6_9BILA</name>
<organism evidence="2 3">
    <name type="scientific">Meloidogyne graminicola</name>
    <dbReference type="NCBI Taxonomy" id="189291"/>
    <lineage>
        <taxon>Eukaryota</taxon>
        <taxon>Metazoa</taxon>
        <taxon>Ecdysozoa</taxon>
        <taxon>Nematoda</taxon>
        <taxon>Chromadorea</taxon>
        <taxon>Rhabditida</taxon>
        <taxon>Tylenchina</taxon>
        <taxon>Tylenchomorpha</taxon>
        <taxon>Tylenchoidea</taxon>
        <taxon>Meloidogynidae</taxon>
        <taxon>Meloidogyninae</taxon>
        <taxon>Meloidogyne</taxon>
    </lineage>
</organism>
<dbReference type="SUPFAM" id="SSF81321">
    <property type="entry name" value="Family A G protein-coupled receptor-like"/>
    <property type="match status" value="1"/>
</dbReference>
<keyword evidence="1" id="KW-0472">Membrane</keyword>
<accession>A0A8S9ZTV6</accession>
<keyword evidence="1" id="KW-1133">Transmembrane helix</keyword>
<evidence type="ECO:0000313" key="2">
    <source>
        <dbReference type="EMBL" id="KAF7636714.1"/>
    </source>
</evidence>
<evidence type="ECO:0000256" key="1">
    <source>
        <dbReference type="SAM" id="Phobius"/>
    </source>
</evidence>
<feature type="transmembrane region" description="Helical" evidence="1">
    <location>
        <begin position="41"/>
        <end position="62"/>
    </location>
</feature>
<feature type="transmembrane region" description="Helical" evidence="1">
    <location>
        <begin position="6"/>
        <end position="29"/>
    </location>
</feature>
<comment type="caution">
    <text evidence="2">The sequence shown here is derived from an EMBL/GenBank/DDBJ whole genome shotgun (WGS) entry which is preliminary data.</text>
</comment>
<dbReference type="AlphaFoldDB" id="A0A8S9ZTV6"/>
<sequence length="187" mass="21731">MELNLICVLYIINIIISIFIIIFSLFLIYPLYKFSKERNALFIVLSKSCAGILCANIVYQLFLICSTLQQLSPLFYSPFMFFYINTPFTTLLNNALFFHITGLALNRLHAVFFPFSYQKIWKLSKIKYNILIIWLITILWSVISYILTLLITSEFESLSLKLAILIPTPIYLAIVAKFIYDYSGDTN</sequence>
<gene>
    <name evidence="2" type="ORF">Mgra_00003895</name>
</gene>
<dbReference type="Proteomes" id="UP000605970">
    <property type="component" value="Unassembled WGS sequence"/>
</dbReference>
<dbReference type="Gene3D" id="1.20.1070.10">
    <property type="entry name" value="Rhodopsin 7-helix transmembrane proteins"/>
    <property type="match status" value="1"/>
</dbReference>
<protein>
    <submittedName>
        <fullName evidence="2">Uncharacterized protein</fullName>
    </submittedName>
</protein>
<feature type="transmembrane region" description="Helical" evidence="1">
    <location>
        <begin position="126"/>
        <end position="152"/>
    </location>
</feature>
<dbReference type="EMBL" id="JABEBT010000027">
    <property type="protein sequence ID" value="KAF7636714.1"/>
    <property type="molecule type" value="Genomic_DNA"/>
</dbReference>